<dbReference type="KEGG" id="cpso:CPPEL_06920"/>
<accession>A0A3G6IUP7</accession>
<dbReference type="GO" id="GO:0046872">
    <property type="term" value="F:metal ion binding"/>
    <property type="evidence" value="ECO:0007669"/>
    <property type="project" value="UniProtKB-KW"/>
</dbReference>
<keyword evidence="3 5" id="KW-0732">Signal</keyword>
<evidence type="ECO:0000313" key="7">
    <source>
        <dbReference type="Proteomes" id="UP000271426"/>
    </source>
</evidence>
<feature type="chain" id="PRO_5039210032" evidence="5">
    <location>
        <begin position="20"/>
        <end position="234"/>
    </location>
</feature>
<feature type="binding site" evidence="4">
    <location>
        <position position="170"/>
    </location>
    <ligand>
        <name>molybdate</name>
        <dbReference type="ChEBI" id="CHEBI:36264"/>
    </ligand>
</feature>
<dbReference type="PROSITE" id="PS51257">
    <property type="entry name" value="PROKAR_LIPOPROTEIN"/>
    <property type="match status" value="1"/>
</dbReference>
<comment type="similarity">
    <text evidence="1">Belongs to the bacterial solute-binding protein ModA family.</text>
</comment>
<dbReference type="PIRSF" id="PIRSF004846">
    <property type="entry name" value="ModA"/>
    <property type="match status" value="1"/>
</dbReference>
<evidence type="ECO:0000256" key="3">
    <source>
        <dbReference type="ARBA" id="ARBA00022729"/>
    </source>
</evidence>
<dbReference type="RefSeq" id="WP_123960414.1">
    <property type="nucleotide sequence ID" value="NZ_CP033898.1"/>
</dbReference>
<dbReference type="InterPro" id="IPR050682">
    <property type="entry name" value="ModA/WtpA"/>
</dbReference>
<dbReference type="SUPFAM" id="SSF53850">
    <property type="entry name" value="Periplasmic binding protein-like II"/>
    <property type="match status" value="1"/>
</dbReference>
<feature type="signal peptide" evidence="5">
    <location>
        <begin position="1"/>
        <end position="19"/>
    </location>
</feature>
<dbReference type="PANTHER" id="PTHR30632:SF0">
    <property type="entry name" value="SULFATE-BINDING PROTEIN"/>
    <property type="match status" value="1"/>
</dbReference>
<evidence type="ECO:0000256" key="4">
    <source>
        <dbReference type="PIRSR" id="PIRSR004846-1"/>
    </source>
</evidence>
<reference evidence="6 7" key="1">
    <citation type="submission" date="2018-11" db="EMBL/GenBank/DDBJ databases">
        <authorList>
            <person name="Kleinhagauer T."/>
            <person name="Glaeser S.P."/>
            <person name="Spergser J."/>
            <person name="Ruckert C."/>
            <person name="Kaempfer P."/>
            <person name="Busse H.-J."/>
        </authorList>
    </citation>
    <scope>NUCLEOTIDE SEQUENCE [LARGE SCALE GENOMIC DNA]</scope>
    <source>
        <strain evidence="6 7">812CH</strain>
    </source>
</reference>
<sequence length="234" mass="24482" precursor="true">MRKLLPLALALVLTGCASQEQLTVFGAASTRLINDSLVQQSGEDIQFHNAGSAALVQQLREGAPADVLITANEATMQQAEDAGLVGTPKAVATNSMVLIVPKGNPAGVQGFKDLGDAVVVICDVQVPCGDTTATLEKANNTTINAASLEQSVSDVLGKVVSREADAGVVYRSDAAAAGDSVEVIEIPHADEYPNRIMAAVVDQSSHPDQAEKILNTLGSQEFRSTWQEQGFTPQ</sequence>
<evidence type="ECO:0000256" key="2">
    <source>
        <dbReference type="ARBA" id="ARBA00022723"/>
    </source>
</evidence>
<dbReference type="NCBIfam" id="TIGR01256">
    <property type="entry name" value="modA"/>
    <property type="match status" value="1"/>
</dbReference>
<dbReference type="AlphaFoldDB" id="A0A3G6IUP7"/>
<protein>
    <submittedName>
        <fullName evidence="6">Molybdate-binding periplasmic protein</fullName>
    </submittedName>
</protein>
<evidence type="ECO:0000256" key="1">
    <source>
        <dbReference type="ARBA" id="ARBA00009175"/>
    </source>
</evidence>
<dbReference type="GO" id="GO:0015689">
    <property type="term" value="P:molybdate ion transport"/>
    <property type="evidence" value="ECO:0007669"/>
    <property type="project" value="InterPro"/>
</dbReference>
<dbReference type="Pfam" id="PF13531">
    <property type="entry name" value="SBP_bac_11"/>
    <property type="match status" value="1"/>
</dbReference>
<keyword evidence="4" id="KW-0500">Molybdenum</keyword>
<keyword evidence="7" id="KW-1185">Reference proteome</keyword>
<dbReference type="OrthoDB" id="9785015at2"/>
<keyword evidence="2 4" id="KW-0479">Metal-binding</keyword>
<name>A0A3G6IUP7_9CORY</name>
<feature type="binding site" evidence="4">
    <location>
        <position position="152"/>
    </location>
    <ligand>
        <name>molybdate</name>
        <dbReference type="ChEBI" id="CHEBI:36264"/>
    </ligand>
</feature>
<gene>
    <name evidence="6" type="primary">modA</name>
    <name evidence="6" type="ORF">CPPEL_06920</name>
</gene>
<evidence type="ECO:0000256" key="5">
    <source>
        <dbReference type="SAM" id="SignalP"/>
    </source>
</evidence>
<organism evidence="6 7">
    <name type="scientific">Corynebacterium pseudopelargi</name>
    <dbReference type="NCBI Taxonomy" id="2080757"/>
    <lineage>
        <taxon>Bacteria</taxon>
        <taxon>Bacillati</taxon>
        <taxon>Actinomycetota</taxon>
        <taxon>Actinomycetes</taxon>
        <taxon>Mycobacteriales</taxon>
        <taxon>Corynebacteriaceae</taxon>
        <taxon>Corynebacterium</taxon>
    </lineage>
</organism>
<dbReference type="Gene3D" id="3.40.190.10">
    <property type="entry name" value="Periplasmic binding protein-like II"/>
    <property type="match status" value="2"/>
</dbReference>
<dbReference type="GO" id="GO:0030973">
    <property type="term" value="F:molybdate ion binding"/>
    <property type="evidence" value="ECO:0007669"/>
    <property type="project" value="TreeGrafter"/>
</dbReference>
<dbReference type="EMBL" id="CP033898">
    <property type="protein sequence ID" value="AZA09495.1"/>
    <property type="molecule type" value="Genomic_DNA"/>
</dbReference>
<proteinExistence type="inferred from homology"/>
<dbReference type="InterPro" id="IPR005950">
    <property type="entry name" value="ModA"/>
</dbReference>
<dbReference type="Proteomes" id="UP000271426">
    <property type="component" value="Chromosome"/>
</dbReference>
<feature type="binding site" evidence="4">
    <location>
        <position position="52"/>
    </location>
    <ligand>
        <name>molybdate</name>
        <dbReference type="ChEBI" id="CHEBI:36264"/>
    </ligand>
</feature>
<evidence type="ECO:0000313" key="6">
    <source>
        <dbReference type="EMBL" id="AZA09495.1"/>
    </source>
</evidence>
<dbReference type="PANTHER" id="PTHR30632">
    <property type="entry name" value="MOLYBDATE-BINDING PERIPLASMIC PROTEIN"/>
    <property type="match status" value="1"/>
</dbReference>